<evidence type="ECO:0000256" key="10">
    <source>
        <dbReference type="ARBA" id="ARBA00023136"/>
    </source>
</evidence>
<keyword evidence="8 11" id="KW-1133">Transmembrane helix</keyword>
<evidence type="ECO:0000256" key="3">
    <source>
        <dbReference type="ARBA" id="ARBA00017876"/>
    </source>
</evidence>
<dbReference type="GO" id="GO:0009306">
    <property type="term" value="P:protein secretion"/>
    <property type="evidence" value="ECO:0007669"/>
    <property type="project" value="UniProtKB-UniRule"/>
</dbReference>
<evidence type="ECO:0000313" key="14">
    <source>
        <dbReference type="Proteomes" id="UP000275281"/>
    </source>
</evidence>
<name>A0A3N5Y661_9ALTE</name>
<gene>
    <name evidence="13" type="primary">secG</name>
    <name evidence="13" type="ORF">DRW07_05220</name>
</gene>
<keyword evidence="7 11" id="KW-0653">Protein transport</keyword>
<accession>A0A3N5Y661</accession>
<dbReference type="AlphaFoldDB" id="A0A3N5Y661"/>
<evidence type="ECO:0000256" key="9">
    <source>
        <dbReference type="ARBA" id="ARBA00023010"/>
    </source>
</evidence>
<dbReference type="GO" id="GO:0005886">
    <property type="term" value="C:plasma membrane"/>
    <property type="evidence" value="ECO:0007669"/>
    <property type="project" value="UniProtKB-SubCell"/>
</dbReference>
<evidence type="ECO:0000313" key="13">
    <source>
        <dbReference type="EMBL" id="RPJ68793.1"/>
    </source>
</evidence>
<feature type="region of interest" description="Disordered" evidence="12">
    <location>
        <begin position="98"/>
        <end position="129"/>
    </location>
</feature>
<dbReference type="PRINTS" id="PR01651">
    <property type="entry name" value="SECGEXPORT"/>
</dbReference>
<evidence type="ECO:0000256" key="6">
    <source>
        <dbReference type="ARBA" id="ARBA00022692"/>
    </source>
</evidence>
<dbReference type="RefSeq" id="WP_124026793.1">
    <property type="nucleotide sequence ID" value="NZ_JBHRSN010000005.1"/>
</dbReference>
<comment type="subcellular location">
    <subcellularLocation>
        <location evidence="1 11">Cell membrane</location>
        <topology evidence="1 11">Multi-pass membrane protein</topology>
    </subcellularLocation>
</comment>
<sequence>MIYEVLIVAYLVVALALIGFVLLQQGKGADMGASFGAGGSNTVFGSSGSGNFMTRTTAILATLFFLISLILGSIAANKEAEVDQWENLEVPVVPAAQEVAPTGNSDVPVAEQAPQSKPEEDKESDVPQN</sequence>
<evidence type="ECO:0000256" key="5">
    <source>
        <dbReference type="ARBA" id="ARBA00022475"/>
    </source>
</evidence>
<keyword evidence="14" id="KW-1185">Reference proteome</keyword>
<dbReference type="OrthoDB" id="9813947at2"/>
<dbReference type="GO" id="GO:0015450">
    <property type="term" value="F:protein-transporting ATPase activity"/>
    <property type="evidence" value="ECO:0007669"/>
    <property type="project" value="UniProtKB-UniRule"/>
</dbReference>
<organism evidence="13 14">
    <name type="scientific">Alteromonas sediminis</name>
    <dbReference type="NCBI Taxonomy" id="2259342"/>
    <lineage>
        <taxon>Bacteria</taxon>
        <taxon>Pseudomonadati</taxon>
        <taxon>Pseudomonadota</taxon>
        <taxon>Gammaproteobacteria</taxon>
        <taxon>Alteromonadales</taxon>
        <taxon>Alteromonadaceae</taxon>
        <taxon>Alteromonas/Salinimonas group</taxon>
        <taxon>Alteromonas</taxon>
    </lineage>
</organism>
<dbReference type="Pfam" id="PF03840">
    <property type="entry name" value="SecG"/>
    <property type="match status" value="1"/>
</dbReference>
<protein>
    <recommendedName>
        <fullName evidence="3 11">Protein-export membrane protein SecG</fullName>
    </recommendedName>
</protein>
<evidence type="ECO:0000256" key="12">
    <source>
        <dbReference type="SAM" id="MobiDB-lite"/>
    </source>
</evidence>
<evidence type="ECO:0000256" key="8">
    <source>
        <dbReference type="ARBA" id="ARBA00022989"/>
    </source>
</evidence>
<dbReference type="InterPro" id="IPR004692">
    <property type="entry name" value="SecG"/>
</dbReference>
<dbReference type="PANTHER" id="PTHR34182">
    <property type="entry name" value="PROTEIN-EXPORT MEMBRANE PROTEIN SECG"/>
    <property type="match status" value="1"/>
</dbReference>
<dbReference type="GO" id="GO:0043952">
    <property type="term" value="P:protein transport by the Sec complex"/>
    <property type="evidence" value="ECO:0007669"/>
    <property type="project" value="TreeGrafter"/>
</dbReference>
<comment type="similarity">
    <text evidence="2 11">Belongs to the SecG family.</text>
</comment>
<keyword evidence="4 11" id="KW-0813">Transport</keyword>
<feature type="transmembrane region" description="Helical" evidence="11">
    <location>
        <begin position="52"/>
        <end position="71"/>
    </location>
</feature>
<keyword evidence="6 11" id="KW-0812">Transmembrane</keyword>
<evidence type="ECO:0000256" key="2">
    <source>
        <dbReference type="ARBA" id="ARBA00008445"/>
    </source>
</evidence>
<keyword evidence="9 11" id="KW-0811">Translocation</keyword>
<proteinExistence type="inferred from homology"/>
<evidence type="ECO:0000256" key="1">
    <source>
        <dbReference type="ARBA" id="ARBA00004651"/>
    </source>
</evidence>
<reference evidence="13 14" key="1">
    <citation type="submission" date="2018-11" db="EMBL/GenBank/DDBJ databases">
        <authorList>
            <person name="Ye M.-Q."/>
            <person name="Du Z.-J."/>
        </authorList>
    </citation>
    <scope>NUCLEOTIDE SEQUENCE [LARGE SCALE GENOMIC DNA]</scope>
    <source>
        <strain evidence="13 14">U0105</strain>
    </source>
</reference>
<dbReference type="NCBIfam" id="TIGR00810">
    <property type="entry name" value="secG"/>
    <property type="match status" value="1"/>
</dbReference>
<dbReference type="PANTHER" id="PTHR34182:SF1">
    <property type="entry name" value="PROTEIN-EXPORT MEMBRANE PROTEIN SECG"/>
    <property type="match status" value="1"/>
</dbReference>
<evidence type="ECO:0000256" key="4">
    <source>
        <dbReference type="ARBA" id="ARBA00022448"/>
    </source>
</evidence>
<keyword evidence="5 11" id="KW-1003">Cell membrane</keyword>
<dbReference type="EMBL" id="RPOK01000001">
    <property type="protein sequence ID" value="RPJ68793.1"/>
    <property type="molecule type" value="Genomic_DNA"/>
</dbReference>
<dbReference type="Proteomes" id="UP000275281">
    <property type="component" value="Unassembled WGS sequence"/>
</dbReference>
<keyword evidence="10 11" id="KW-0472">Membrane</keyword>
<dbReference type="GO" id="GO:0065002">
    <property type="term" value="P:intracellular protein transmembrane transport"/>
    <property type="evidence" value="ECO:0007669"/>
    <property type="project" value="TreeGrafter"/>
</dbReference>
<comment type="caution">
    <text evidence="13">The sequence shown here is derived from an EMBL/GenBank/DDBJ whole genome shotgun (WGS) entry which is preliminary data.</text>
</comment>
<evidence type="ECO:0000256" key="7">
    <source>
        <dbReference type="ARBA" id="ARBA00022927"/>
    </source>
</evidence>
<comment type="function">
    <text evidence="11">Involved in protein export. Participates in an early event of protein translocation.</text>
</comment>
<comment type="caution">
    <text evidence="11">Lacks conserved residue(s) required for the propagation of feature annotation.</text>
</comment>
<evidence type="ECO:0000256" key="11">
    <source>
        <dbReference type="RuleBase" id="RU365087"/>
    </source>
</evidence>